<name>A0A2N8SSU8_STUST</name>
<evidence type="ECO:0000313" key="2">
    <source>
        <dbReference type="EMBL" id="PNG05533.1"/>
    </source>
</evidence>
<gene>
    <name evidence="2" type="ORF">CXL00_12530</name>
</gene>
<feature type="region of interest" description="Disordered" evidence="1">
    <location>
        <begin position="47"/>
        <end position="66"/>
    </location>
</feature>
<accession>A0A2N8SSU8</accession>
<protein>
    <submittedName>
        <fullName evidence="2">Uncharacterized protein</fullName>
    </submittedName>
</protein>
<dbReference type="Proteomes" id="UP000235897">
    <property type="component" value="Unassembled WGS sequence"/>
</dbReference>
<proteinExistence type="predicted"/>
<organism evidence="2 3">
    <name type="scientific">Stutzerimonas stutzeri</name>
    <name type="common">Pseudomonas stutzeri</name>
    <dbReference type="NCBI Taxonomy" id="316"/>
    <lineage>
        <taxon>Bacteria</taxon>
        <taxon>Pseudomonadati</taxon>
        <taxon>Pseudomonadota</taxon>
        <taxon>Gammaproteobacteria</taxon>
        <taxon>Pseudomonadales</taxon>
        <taxon>Pseudomonadaceae</taxon>
        <taxon>Stutzerimonas</taxon>
    </lineage>
</organism>
<evidence type="ECO:0000313" key="3">
    <source>
        <dbReference type="Proteomes" id="UP000235897"/>
    </source>
</evidence>
<evidence type="ECO:0000256" key="1">
    <source>
        <dbReference type="SAM" id="MobiDB-lite"/>
    </source>
</evidence>
<dbReference type="AlphaFoldDB" id="A0A2N8SSU8"/>
<comment type="caution">
    <text evidence="2">The sequence shown here is derived from an EMBL/GenBank/DDBJ whole genome shotgun (WGS) entry which is preliminary data.</text>
</comment>
<sequence>MLFAQAAGLWLRSGRVGLTWQARRNHRGITPRYRQAPLRYVALLRNRDAADASPQPQRGDRNARQKQAAYSAGGWLRFRLEALAAKVPAALGKDSPGQVDQG</sequence>
<reference evidence="2 3" key="1">
    <citation type="submission" date="2018-01" db="EMBL/GenBank/DDBJ databases">
        <title>Denitrification phenotypes of diverse strains of Pseudomonas stutzeri.</title>
        <authorList>
            <person name="Milligan D.A."/>
            <person name="Bergaust L."/>
            <person name="Bakken L.R."/>
            <person name="Frostegard A."/>
        </authorList>
    </citation>
    <scope>NUCLEOTIDE SEQUENCE [LARGE SCALE GENOMIC DNA]</scope>
    <source>
        <strain evidence="2 3">28a3</strain>
    </source>
</reference>
<dbReference type="EMBL" id="POUW01000004">
    <property type="protein sequence ID" value="PNG05533.1"/>
    <property type="molecule type" value="Genomic_DNA"/>
</dbReference>